<name>A0A6J7RIS2_9ZZZZ</name>
<sequence length="169" mass="19758">MTDVLRHGNDRDTFRLTDPRIRIGKHDQLPATRTHFLQVRLELFEQIVVRGNHDDRHIGIDQRERTVLELPGRIRFGVDVGNLLELERAFKRNRIHLATAEEKRVMLVGEPLGELLDPRLQMQCLFDERRDLDQPLHEAAFSLGIGAMELGQCDDQQAKRRQLRRERLG</sequence>
<organism evidence="1">
    <name type="scientific">freshwater metagenome</name>
    <dbReference type="NCBI Taxonomy" id="449393"/>
    <lineage>
        <taxon>unclassified sequences</taxon>
        <taxon>metagenomes</taxon>
        <taxon>ecological metagenomes</taxon>
    </lineage>
</organism>
<reference evidence="1" key="1">
    <citation type="submission" date="2020-05" db="EMBL/GenBank/DDBJ databases">
        <authorList>
            <person name="Chiriac C."/>
            <person name="Salcher M."/>
            <person name="Ghai R."/>
            <person name="Kavagutti S V."/>
        </authorList>
    </citation>
    <scope>NUCLEOTIDE SEQUENCE</scope>
</reference>
<evidence type="ECO:0000313" key="1">
    <source>
        <dbReference type="EMBL" id="CAB5028408.1"/>
    </source>
</evidence>
<dbReference type="EMBL" id="CAFBOS010000348">
    <property type="protein sequence ID" value="CAB5028408.1"/>
    <property type="molecule type" value="Genomic_DNA"/>
</dbReference>
<protein>
    <submittedName>
        <fullName evidence="1">Unannotated protein</fullName>
    </submittedName>
</protein>
<proteinExistence type="predicted"/>
<gene>
    <name evidence="1" type="ORF">UFOPK3967_03235</name>
</gene>
<dbReference type="AlphaFoldDB" id="A0A6J7RIS2"/>
<accession>A0A6J7RIS2</accession>